<dbReference type="Gene3D" id="1.10.238.10">
    <property type="entry name" value="EF-hand"/>
    <property type="match status" value="1"/>
</dbReference>
<dbReference type="InterPro" id="IPR018247">
    <property type="entry name" value="EF_Hand_1_Ca_BS"/>
</dbReference>
<dbReference type="InterPro" id="IPR005225">
    <property type="entry name" value="Small_GTP-bd"/>
</dbReference>
<keyword evidence="6" id="KW-0342">GTP-binding</keyword>
<dbReference type="PANTHER" id="PTHR47977">
    <property type="entry name" value="RAS-RELATED PROTEIN RAB"/>
    <property type="match status" value="1"/>
</dbReference>
<dbReference type="FunFam" id="3.40.50.300:FF:001348">
    <property type="entry name" value="Ras and EF-hand domain-containing protein"/>
    <property type="match status" value="1"/>
</dbReference>
<accession>A0A267EVQ2</accession>
<dbReference type="PRINTS" id="PR00449">
    <property type="entry name" value="RASTRNSFRMNG"/>
</dbReference>
<keyword evidence="11" id="KW-1185">Reference proteome</keyword>
<feature type="region of interest" description="Disordered" evidence="8">
    <location>
        <begin position="85"/>
        <end position="145"/>
    </location>
</feature>
<evidence type="ECO:0000256" key="1">
    <source>
        <dbReference type="ARBA" id="ARBA00004496"/>
    </source>
</evidence>
<protein>
    <recommendedName>
        <fullName evidence="9">EF-hand domain-containing protein</fullName>
    </recommendedName>
</protein>
<evidence type="ECO:0000259" key="9">
    <source>
        <dbReference type="PROSITE" id="PS50222"/>
    </source>
</evidence>
<comment type="subcellular location">
    <subcellularLocation>
        <location evidence="1">Cytoplasm</location>
    </subcellularLocation>
</comment>
<feature type="compositionally biased region" description="Low complexity" evidence="8">
    <location>
        <begin position="92"/>
        <end position="102"/>
    </location>
</feature>
<evidence type="ECO:0000256" key="8">
    <source>
        <dbReference type="SAM" id="MobiDB-lite"/>
    </source>
</evidence>
<dbReference type="PROSITE" id="PS51419">
    <property type="entry name" value="RAB"/>
    <property type="match status" value="1"/>
</dbReference>
<feature type="region of interest" description="Disordered" evidence="8">
    <location>
        <begin position="647"/>
        <end position="667"/>
    </location>
</feature>
<organism evidence="10 11">
    <name type="scientific">Macrostomum lignano</name>
    <dbReference type="NCBI Taxonomy" id="282301"/>
    <lineage>
        <taxon>Eukaryota</taxon>
        <taxon>Metazoa</taxon>
        <taxon>Spiralia</taxon>
        <taxon>Lophotrochozoa</taxon>
        <taxon>Platyhelminthes</taxon>
        <taxon>Rhabditophora</taxon>
        <taxon>Macrostomorpha</taxon>
        <taxon>Macrostomida</taxon>
        <taxon>Macrostomidae</taxon>
        <taxon>Macrostomum</taxon>
    </lineage>
</organism>
<dbReference type="SMART" id="SM00177">
    <property type="entry name" value="ARF"/>
    <property type="match status" value="1"/>
</dbReference>
<dbReference type="PROSITE" id="PS00018">
    <property type="entry name" value="EF_HAND_1"/>
    <property type="match status" value="1"/>
</dbReference>
<keyword evidence="3" id="KW-0547">Nucleotide-binding</keyword>
<dbReference type="PROSITE" id="PS51417">
    <property type="entry name" value="ARF"/>
    <property type="match status" value="1"/>
</dbReference>
<dbReference type="InterPro" id="IPR011992">
    <property type="entry name" value="EF-hand-dom_pair"/>
</dbReference>
<gene>
    <name evidence="10" type="ORF">BOX15_Mlig019376g1</name>
</gene>
<dbReference type="SMART" id="SM00054">
    <property type="entry name" value="EFh"/>
    <property type="match status" value="2"/>
</dbReference>
<dbReference type="CDD" id="cd00051">
    <property type="entry name" value="EFh"/>
    <property type="match status" value="1"/>
</dbReference>
<proteinExistence type="predicted"/>
<dbReference type="AlphaFoldDB" id="A0A267EVQ2"/>
<evidence type="ECO:0000313" key="10">
    <source>
        <dbReference type="EMBL" id="PAA65603.1"/>
    </source>
</evidence>
<dbReference type="Gene3D" id="3.40.50.300">
    <property type="entry name" value="P-loop containing nucleotide triphosphate hydrolases"/>
    <property type="match status" value="1"/>
</dbReference>
<evidence type="ECO:0000256" key="2">
    <source>
        <dbReference type="ARBA" id="ARBA00022490"/>
    </source>
</evidence>
<dbReference type="NCBIfam" id="TIGR00231">
    <property type="entry name" value="small_GTP"/>
    <property type="match status" value="1"/>
</dbReference>
<feature type="compositionally biased region" description="Polar residues" evidence="8">
    <location>
        <begin position="429"/>
        <end position="441"/>
    </location>
</feature>
<comment type="caution">
    <text evidence="10">The sequence shown here is derived from an EMBL/GenBank/DDBJ whole genome shotgun (WGS) entry which is preliminary data.</text>
</comment>
<reference evidence="10 11" key="1">
    <citation type="submission" date="2017-06" db="EMBL/GenBank/DDBJ databases">
        <title>A platform for efficient transgenesis in Macrostomum lignano, a flatworm model organism for stem cell research.</title>
        <authorList>
            <person name="Berezikov E."/>
        </authorList>
    </citation>
    <scope>NUCLEOTIDE SEQUENCE [LARGE SCALE GENOMIC DNA]</scope>
    <source>
        <strain evidence="10">DV1</strain>
        <tissue evidence="10">Whole organism</tissue>
    </source>
</reference>
<dbReference type="SMART" id="SM00173">
    <property type="entry name" value="RAS"/>
    <property type="match status" value="1"/>
</dbReference>
<dbReference type="PROSITE" id="PS50222">
    <property type="entry name" value="EF_HAND_2"/>
    <property type="match status" value="1"/>
</dbReference>
<dbReference type="SUPFAM" id="SSF47473">
    <property type="entry name" value="EF-hand"/>
    <property type="match status" value="1"/>
</dbReference>
<evidence type="ECO:0000256" key="3">
    <source>
        <dbReference type="ARBA" id="ARBA00022741"/>
    </source>
</evidence>
<dbReference type="CDD" id="cd00154">
    <property type="entry name" value="Rab"/>
    <property type="match status" value="1"/>
</dbReference>
<dbReference type="EMBL" id="NIVC01001635">
    <property type="protein sequence ID" value="PAA65603.1"/>
    <property type="molecule type" value="Genomic_DNA"/>
</dbReference>
<dbReference type="SMART" id="SM00176">
    <property type="entry name" value="RAN"/>
    <property type="match status" value="1"/>
</dbReference>
<dbReference type="GO" id="GO:0005509">
    <property type="term" value="F:calcium ion binding"/>
    <property type="evidence" value="ECO:0007669"/>
    <property type="project" value="InterPro"/>
</dbReference>
<dbReference type="SMART" id="SM00175">
    <property type="entry name" value="RAB"/>
    <property type="match status" value="1"/>
</dbReference>
<dbReference type="STRING" id="282301.A0A267EVQ2"/>
<dbReference type="GO" id="GO:0003924">
    <property type="term" value="F:GTPase activity"/>
    <property type="evidence" value="ECO:0007669"/>
    <property type="project" value="InterPro"/>
</dbReference>
<dbReference type="GO" id="GO:0005525">
    <property type="term" value="F:GTP binding"/>
    <property type="evidence" value="ECO:0007669"/>
    <property type="project" value="UniProtKB-KW"/>
</dbReference>
<dbReference type="SMART" id="SM00174">
    <property type="entry name" value="RHO"/>
    <property type="match status" value="1"/>
</dbReference>
<feature type="region of interest" description="Disordered" evidence="8">
    <location>
        <begin position="380"/>
        <end position="404"/>
    </location>
</feature>
<dbReference type="InterPro" id="IPR002048">
    <property type="entry name" value="EF_hand_dom"/>
</dbReference>
<sequence length="667" mass="74624">MDRQLSASTESLLTSRSRSLFDNLDRDCSGYIEPADLADYCGAELSKEEFAKLFKELDKDGDGRISLEDFREGFRFISRTVHRHDQERRRSSVASSLSARRLPTSTAGSRDDNLNRLDESVEEGNGSRGAAGEVKEATGSADTPQQQLAQALNDCLQSLSTQDCVLDLYQQLSEQQQRQPHLLESFETVLADLIQTIQSLRSEQTKMEESMKLERQRHRRALREMEAELEQQLAAAEEAAHTRARESAERDFRAVLEAKDAELASLAQQLAEHRVKLTAADSLGSEIAALKRELTEARAETQLAQSELNESETRLAVAMSEISSLKQSLQEREFSVARERETVQEQLRQGARIAQQLQAMHAANRALRDRNEELLQVAKASTSSSFDANEADHGEESDCDDANEHDDVIVDDRRNRQKRLQIFKAPSTAPRTGSSRLSGNRQGLKVGGGHPERMFKVVLAGDSSVGKSCLIMRLCDNKFVERTTATLGVDFKTTVLNVDGELLAVQLWDTAGQERFRSIAKSYFRRADGVLLLYDCSHERSFLSVRDWLSQVREAADVPIMICGNKIDLRAEAELKQRQSQDSQQNQRFVGYTEARKLAQEHDALFAETSAKSGENVAESVAELARQMRANEDLQVSQAHSQLSWQQQSVQLKEGSHGSSRPACCET</sequence>
<evidence type="ECO:0000313" key="11">
    <source>
        <dbReference type="Proteomes" id="UP000215902"/>
    </source>
</evidence>
<dbReference type="PROSITE" id="PS51420">
    <property type="entry name" value="RHO"/>
    <property type="match status" value="1"/>
</dbReference>
<name>A0A267EVQ2_9PLAT</name>
<dbReference type="Proteomes" id="UP000215902">
    <property type="component" value="Unassembled WGS sequence"/>
</dbReference>
<dbReference type="InterPro" id="IPR001806">
    <property type="entry name" value="Small_GTPase"/>
</dbReference>
<dbReference type="Pfam" id="PF13499">
    <property type="entry name" value="EF-hand_7"/>
    <property type="match status" value="1"/>
</dbReference>
<evidence type="ECO:0000256" key="6">
    <source>
        <dbReference type="ARBA" id="ARBA00023134"/>
    </source>
</evidence>
<evidence type="ECO:0000256" key="4">
    <source>
        <dbReference type="ARBA" id="ARBA00022837"/>
    </source>
</evidence>
<keyword evidence="2" id="KW-0963">Cytoplasm</keyword>
<dbReference type="OrthoDB" id="9989112at2759"/>
<keyword evidence="5 7" id="KW-0175">Coiled coil</keyword>
<feature type="region of interest" description="Disordered" evidence="8">
    <location>
        <begin position="419"/>
        <end position="448"/>
    </location>
</feature>
<evidence type="ECO:0000256" key="7">
    <source>
        <dbReference type="SAM" id="Coils"/>
    </source>
</evidence>
<dbReference type="InterPro" id="IPR027417">
    <property type="entry name" value="P-loop_NTPase"/>
</dbReference>
<dbReference type="InterPro" id="IPR050227">
    <property type="entry name" value="Rab"/>
</dbReference>
<keyword evidence="4" id="KW-0106">Calcium</keyword>
<feature type="coiled-coil region" evidence="7">
    <location>
        <begin position="183"/>
        <end position="328"/>
    </location>
</feature>
<dbReference type="SUPFAM" id="SSF52540">
    <property type="entry name" value="P-loop containing nucleoside triphosphate hydrolases"/>
    <property type="match status" value="1"/>
</dbReference>
<dbReference type="PROSITE" id="PS51421">
    <property type="entry name" value="RAS"/>
    <property type="match status" value="1"/>
</dbReference>
<dbReference type="GO" id="GO:0005737">
    <property type="term" value="C:cytoplasm"/>
    <property type="evidence" value="ECO:0007669"/>
    <property type="project" value="UniProtKB-SubCell"/>
</dbReference>
<feature type="domain" description="EF-hand" evidence="9">
    <location>
        <begin position="45"/>
        <end position="80"/>
    </location>
</feature>
<evidence type="ECO:0000256" key="5">
    <source>
        <dbReference type="ARBA" id="ARBA00023054"/>
    </source>
</evidence>
<dbReference type="Pfam" id="PF00071">
    <property type="entry name" value="Ras"/>
    <property type="match status" value="1"/>
</dbReference>
<feature type="compositionally biased region" description="Basic and acidic residues" evidence="8">
    <location>
        <begin position="109"/>
        <end position="119"/>
    </location>
</feature>